<feature type="region of interest" description="Disordered" evidence="1">
    <location>
        <begin position="43"/>
        <end position="128"/>
    </location>
</feature>
<sequence>MHPLRFPNSGIRAKVFVRKIGFKLHVMRLNRVESFNAFAARQRGGRDGRGWLQKAAGCDQGPLTRGRLATGNPPCRGNRLQLRPPCKGAADHRQGGGCPQGQQPARGDHPWARSAAASPQRRLAAARP</sequence>
<dbReference type="Proteomes" id="UP000287651">
    <property type="component" value="Unassembled WGS sequence"/>
</dbReference>
<organism evidence="2 3">
    <name type="scientific">Ensete ventricosum</name>
    <name type="common">Abyssinian banana</name>
    <name type="synonym">Musa ensete</name>
    <dbReference type="NCBI Taxonomy" id="4639"/>
    <lineage>
        <taxon>Eukaryota</taxon>
        <taxon>Viridiplantae</taxon>
        <taxon>Streptophyta</taxon>
        <taxon>Embryophyta</taxon>
        <taxon>Tracheophyta</taxon>
        <taxon>Spermatophyta</taxon>
        <taxon>Magnoliopsida</taxon>
        <taxon>Liliopsida</taxon>
        <taxon>Zingiberales</taxon>
        <taxon>Musaceae</taxon>
        <taxon>Ensete</taxon>
    </lineage>
</organism>
<reference evidence="2 3" key="1">
    <citation type="journal article" date="2014" name="Agronomy (Basel)">
        <title>A Draft Genome Sequence for Ensete ventricosum, the Drought-Tolerant Tree Against Hunger.</title>
        <authorList>
            <person name="Harrison J."/>
            <person name="Moore K.A."/>
            <person name="Paszkiewicz K."/>
            <person name="Jones T."/>
            <person name="Grant M."/>
            <person name="Ambacheew D."/>
            <person name="Muzemil S."/>
            <person name="Studholme D.J."/>
        </authorList>
    </citation>
    <scope>NUCLEOTIDE SEQUENCE [LARGE SCALE GENOMIC DNA]</scope>
</reference>
<dbReference type="EMBL" id="AMZH03021222">
    <property type="protein sequence ID" value="RRT38434.1"/>
    <property type="molecule type" value="Genomic_DNA"/>
</dbReference>
<name>A0A426XG38_ENSVE</name>
<evidence type="ECO:0000256" key="1">
    <source>
        <dbReference type="SAM" id="MobiDB-lite"/>
    </source>
</evidence>
<gene>
    <name evidence="2" type="ORF">B296_00049560</name>
</gene>
<comment type="caution">
    <text evidence="2">The sequence shown here is derived from an EMBL/GenBank/DDBJ whole genome shotgun (WGS) entry which is preliminary data.</text>
</comment>
<feature type="compositionally biased region" description="Low complexity" evidence="1">
    <location>
        <begin position="112"/>
        <end position="128"/>
    </location>
</feature>
<accession>A0A426XG38</accession>
<evidence type="ECO:0000313" key="2">
    <source>
        <dbReference type="EMBL" id="RRT38434.1"/>
    </source>
</evidence>
<protein>
    <submittedName>
        <fullName evidence="2">Uncharacterized protein</fullName>
    </submittedName>
</protein>
<proteinExistence type="predicted"/>
<evidence type="ECO:0000313" key="3">
    <source>
        <dbReference type="Proteomes" id="UP000287651"/>
    </source>
</evidence>
<dbReference type="AlphaFoldDB" id="A0A426XG38"/>